<dbReference type="SMART" id="SM00257">
    <property type="entry name" value="LysM"/>
    <property type="match status" value="2"/>
</dbReference>
<dbReference type="InterPro" id="IPR018392">
    <property type="entry name" value="LysM"/>
</dbReference>
<dbReference type="Gene3D" id="1.10.101.10">
    <property type="entry name" value="PGBD-like superfamily/PGBD"/>
    <property type="match status" value="1"/>
</dbReference>
<dbReference type="Pfam" id="PF01471">
    <property type="entry name" value="PG_binding_1"/>
    <property type="match status" value="1"/>
</dbReference>
<dbReference type="SUPFAM" id="SSF47090">
    <property type="entry name" value="PGBD-like"/>
    <property type="match status" value="1"/>
</dbReference>
<feature type="domain" description="LysM" evidence="3">
    <location>
        <begin position="96"/>
        <end position="139"/>
    </location>
</feature>
<dbReference type="PROSITE" id="PS51782">
    <property type="entry name" value="LYSM"/>
    <property type="match status" value="2"/>
</dbReference>
<dbReference type="InterPro" id="IPR011055">
    <property type="entry name" value="Dup_hybrid_motif"/>
</dbReference>
<feature type="chain" id="PRO_5036929679" evidence="2">
    <location>
        <begin position="25"/>
        <end position="345"/>
    </location>
</feature>
<dbReference type="CDD" id="cd00118">
    <property type="entry name" value="LysM"/>
    <property type="match status" value="2"/>
</dbReference>
<dbReference type="AlphaFoldDB" id="A0A938XRU5"/>
<dbReference type="InterPro" id="IPR036779">
    <property type="entry name" value="LysM_dom_sf"/>
</dbReference>
<dbReference type="Pfam" id="PF01551">
    <property type="entry name" value="Peptidase_M23"/>
    <property type="match status" value="1"/>
</dbReference>
<evidence type="ECO:0000256" key="2">
    <source>
        <dbReference type="SAM" id="SignalP"/>
    </source>
</evidence>
<sequence>MNRKKTVVICMVVMLLAVSGVVNAAHRTLQRGMRGKDVRELQENLVMLGEPIMIDGIFGPSTKRAVVKFQRKAGLPVDGVVGSETWSELKKSVSFDEYTVRKGDSLYEIARDFDIPVKVIRNANNLENTVIHPGNELIIPKTGMGGGLDTDFYNIISYRIKRGDTLETLAQRYHTTVHRIKAVNNLNSNRLRAGQKIKVPKLMLDLSGSSRGSGQVNSDKFVWPVDGKISSNYGWRMHPILNEKKFHGGIDIAVPSGTAVKAAKAGRVLSSGWIKGFGRIVTIDHGNGVVTSYAHNSRLLVDAGERVQRGQVICRSGNSGLSTGPHLDFRVLVNSKPVNPLEYLR</sequence>
<dbReference type="CDD" id="cd12797">
    <property type="entry name" value="M23_peptidase"/>
    <property type="match status" value="1"/>
</dbReference>
<dbReference type="GO" id="GO:0004222">
    <property type="term" value="F:metalloendopeptidase activity"/>
    <property type="evidence" value="ECO:0007669"/>
    <property type="project" value="TreeGrafter"/>
</dbReference>
<name>A0A938XRU5_9FIRM</name>
<gene>
    <name evidence="4" type="ORF">JOC47_001359</name>
</gene>
<dbReference type="InterPro" id="IPR016047">
    <property type="entry name" value="M23ase_b-sheet_dom"/>
</dbReference>
<dbReference type="Gene3D" id="2.70.70.10">
    <property type="entry name" value="Glucose Permease (Domain IIA)"/>
    <property type="match status" value="1"/>
</dbReference>
<proteinExistence type="predicted"/>
<dbReference type="SUPFAM" id="SSF54106">
    <property type="entry name" value="LysM domain"/>
    <property type="match status" value="1"/>
</dbReference>
<feature type="signal peptide" evidence="2">
    <location>
        <begin position="1"/>
        <end position="24"/>
    </location>
</feature>
<dbReference type="RefSeq" id="WP_239550959.1">
    <property type="nucleotide sequence ID" value="NZ_JAFBDQ010000005.1"/>
</dbReference>
<keyword evidence="4" id="KW-0378">Hydrolase</keyword>
<protein>
    <submittedName>
        <fullName evidence="4">Murein DD-endopeptidase MepM/ murein hydrolase activator NlpD</fullName>
    </submittedName>
</protein>
<evidence type="ECO:0000313" key="4">
    <source>
        <dbReference type="EMBL" id="MBM7556516.1"/>
    </source>
</evidence>
<dbReference type="Gene3D" id="3.10.350.10">
    <property type="entry name" value="LysM domain"/>
    <property type="match status" value="2"/>
</dbReference>
<dbReference type="EMBL" id="JAFBDQ010000005">
    <property type="protein sequence ID" value="MBM7556516.1"/>
    <property type="molecule type" value="Genomic_DNA"/>
</dbReference>
<dbReference type="Proteomes" id="UP000774000">
    <property type="component" value="Unassembled WGS sequence"/>
</dbReference>
<dbReference type="InterPro" id="IPR002477">
    <property type="entry name" value="Peptidoglycan-bd-like"/>
</dbReference>
<dbReference type="PANTHER" id="PTHR21666:SF289">
    <property type="entry name" value="L-ALA--D-GLU ENDOPEPTIDASE"/>
    <property type="match status" value="1"/>
</dbReference>
<accession>A0A938XRU5</accession>
<organism evidence="4 5">
    <name type="scientific">Halanaerobacter jeridensis</name>
    <dbReference type="NCBI Taxonomy" id="706427"/>
    <lineage>
        <taxon>Bacteria</taxon>
        <taxon>Bacillati</taxon>
        <taxon>Bacillota</taxon>
        <taxon>Clostridia</taxon>
        <taxon>Halanaerobiales</taxon>
        <taxon>Halobacteroidaceae</taxon>
        <taxon>Halanaerobacter</taxon>
    </lineage>
</organism>
<dbReference type="InterPro" id="IPR036365">
    <property type="entry name" value="PGBD-like_sf"/>
</dbReference>
<dbReference type="SUPFAM" id="SSF51261">
    <property type="entry name" value="Duplicated hybrid motif"/>
    <property type="match status" value="1"/>
</dbReference>
<dbReference type="InterPro" id="IPR050570">
    <property type="entry name" value="Cell_wall_metabolism_enzyme"/>
</dbReference>
<keyword evidence="5" id="KW-1185">Reference proteome</keyword>
<evidence type="ECO:0000259" key="3">
    <source>
        <dbReference type="PROSITE" id="PS51782"/>
    </source>
</evidence>
<dbReference type="PANTHER" id="PTHR21666">
    <property type="entry name" value="PEPTIDASE-RELATED"/>
    <property type="match status" value="1"/>
</dbReference>
<evidence type="ECO:0000256" key="1">
    <source>
        <dbReference type="ARBA" id="ARBA00022729"/>
    </source>
</evidence>
<keyword evidence="1 2" id="KW-0732">Signal</keyword>
<dbReference type="Pfam" id="PF01476">
    <property type="entry name" value="LysM"/>
    <property type="match status" value="2"/>
</dbReference>
<reference evidence="4" key="1">
    <citation type="submission" date="2021-01" db="EMBL/GenBank/DDBJ databases">
        <title>Genomic Encyclopedia of Type Strains, Phase IV (KMG-IV): sequencing the most valuable type-strain genomes for metagenomic binning, comparative biology and taxonomic classification.</title>
        <authorList>
            <person name="Goeker M."/>
        </authorList>
    </citation>
    <scope>NUCLEOTIDE SEQUENCE</scope>
    <source>
        <strain evidence="4">DSM 23230</strain>
    </source>
</reference>
<comment type="caution">
    <text evidence="4">The sequence shown here is derived from an EMBL/GenBank/DDBJ whole genome shotgun (WGS) entry which is preliminary data.</text>
</comment>
<dbReference type="InterPro" id="IPR036366">
    <property type="entry name" value="PGBDSf"/>
</dbReference>
<evidence type="ECO:0000313" key="5">
    <source>
        <dbReference type="Proteomes" id="UP000774000"/>
    </source>
</evidence>
<feature type="domain" description="LysM" evidence="3">
    <location>
        <begin position="156"/>
        <end position="199"/>
    </location>
</feature>